<gene>
    <name evidence="1" type="ORF">Bca52824_031181</name>
</gene>
<sequence length="130" mass="15825">MRSNIRKDYILLILFNLSNNGINKYLIKIAYKMMSRGYPTYNDMPEADHNLRFYQYAFTKKAESIITQGINIQINEWKQKWLHEKKLKLMNSTIWEDLTKYLEILETKTQSITNCGNRYREYNNKWIYVH</sequence>
<dbReference type="Proteomes" id="UP000886595">
    <property type="component" value="Unassembled WGS sequence"/>
</dbReference>
<evidence type="ECO:0000313" key="1">
    <source>
        <dbReference type="EMBL" id="KAG2302530.1"/>
    </source>
</evidence>
<dbReference type="AlphaFoldDB" id="A0A8X7SBR1"/>
<keyword evidence="2" id="KW-1185">Reference proteome</keyword>
<accession>A0A8X7SBR1</accession>
<reference evidence="1 2" key="1">
    <citation type="submission" date="2020-02" db="EMBL/GenBank/DDBJ databases">
        <authorList>
            <person name="Ma Q."/>
            <person name="Huang Y."/>
            <person name="Song X."/>
            <person name="Pei D."/>
        </authorList>
    </citation>
    <scope>NUCLEOTIDE SEQUENCE [LARGE SCALE GENOMIC DNA]</scope>
    <source>
        <strain evidence="1">Sxm20200214</strain>
        <tissue evidence="1">Leaf</tissue>
    </source>
</reference>
<comment type="caution">
    <text evidence="1">The sequence shown here is derived from an EMBL/GenBank/DDBJ whole genome shotgun (WGS) entry which is preliminary data.</text>
</comment>
<proteinExistence type="predicted"/>
<dbReference type="EMBL" id="JAAMPC010000007">
    <property type="protein sequence ID" value="KAG2302530.1"/>
    <property type="molecule type" value="Genomic_DNA"/>
</dbReference>
<name>A0A8X7SBR1_BRACI</name>
<organism evidence="1 2">
    <name type="scientific">Brassica carinata</name>
    <name type="common">Ethiopian mustard</name>
    <name type="synonym">Abyssinian cabbage</name>
    <dbReference type="NCBI Taxonomy" id="52824"/>
    <lineage>
        <taxon>Eukaryota</taxon>
        <taxon>Viridiplantae</taxon>
        <taxon>Streptophyta</taxon>
        <taxon>Embryophyta</taxon>
        <taxon>Tracheophyta</taxon>
        <taxon>Spermatophyta</taxon>
        <taxon>Magnoliopsida</taxon>
        <taxon>eudicotyledons</taxon>
        <taxon>Gunneridae</taxon>
        <taxon>Pentapetalae</taxon>
        <taxon>rosids</taxon>
        <taxon>malvids</taxon>
        <taxon>Brassicales</taxon>
        <taxon>Brassicaceae</taxon>
        <taxon>Brassiceae</taxon>
        <taxon>Brassica</taxon>
    </lineage>
</organism>
<protein>
    <submittedName>
        <fullName evidence="1">Uncharacterized protein</fullName>
    </submittedName>
</protein>
<evidence type="ECO:0000313" key="2">
    <source>
        <dbReference type="Proteomes" id="UP000886595"/>
    </source>
</evidence>